<evidence type="ECO:0000313" key="1">
    <source>
        <dbReference type="EMBL" id="CAF4264306.1"/>
    </source>
</evidence>
<dbReference type="EMBL" id="CAJOBJ010029447">
    <property type="protein sequence ID" value="CAF4264306.1"/>
    <property type="molecule type" value="Genomic_DNA"/>
</dbReference>
<feature type="non-terminal residue" evidence="1">
    <location>
        <position position="91"/>
    </location>
</feature>
<sequence>RDLYVNTLYDQLGTYVQERSGLYQTVTYDPNALVQSIPDIEKSENNEQENDHLLKDDNHLGDLLDYGEQTQDKSKPNLFQYKTFQDYQNMR</sequence>
<dbReference type="Proteomes" id="UP000681720">
    <property type="component" value="Unassembled WGS sequence"/>
</dbReference>
<proteinExistence type="predicted"/>
<protein>
    <submittedName>
        <fullName evidence="1">Uncharacterized protein</fullName>
    </submittedName>
</protein>
<gene>
    <name evidence="1" type="ORF">GIL414_LOCUS24262</name>
</gene>
<reference evidence="1" key="1">
    <citation type="submission" date="2021-02" db="EMBL/GenBank/DDBJ databases">
        <authorList>
            <person name="Nowell W R."/>
        </authorList>
    </citation>
    <scope>NUCLEOTIDE SEQUENCE</scope>
</reference>
<comment type="caution">
    <text evidence="1">The sequence shown here is derived from an EMBL/GenBank/DDBJ whole genome shotgun (WGS) entry which is preliminary data.</text>
</comment>
<name>A0A8S2T6V7_9BILA</name>
<dbReference type="AlphaFoldDB" id="A0A8S2T6V7"/>
<accession>A0A8S2T6V7</accession>
<organism evidence="1 2">
    <name type="scientific">Rotaria magnacalcarata</name>
    <dbReference type="NCBI Taxonomy" id="392030"/>
    <lineage>
        <taxon>Eukaryota</taxon>
        <taxon>Metazoa</taxon>
        <taxon>Spiralia</taxon>
        <taxon>Gnathifera</taxon>
        <taxon>Rotifera</taxon>
        <taxon>Eurotatoria</taxon>
        <taxon>Bdelloidea</taxon>
        <taxon>Philodinida</taxon>
        <taxon>Philodinidae</taxon>
        <taxon>Rotaria</taxon>
    </lineage>
</organism>
<feature type="non-terminal residue" evidence="1">
    <location>
        <position position="1"/>
    </location>
</feature>
<evidence type="ECO:0000313" key="2">
    <source>
        <dbReference type="Proteomes" id="UP000681720"/>
    </source>
</evidence>